<evidence type="ECO:0000256" key="1">
    <source>
        <dbReference type="SAM" id="MobiDB-lite"/>
    </source>
</evidence>
<accession>A0A563W3H9</accession>
<feature type="compositionally biased region" description="Acidic residues" evidence="1">
    <location>
        <begin position="291"/>
        <end position="300"/>
    </location>
</feature>
<sequence length="328" mass="37226">MTTENIRLRSEFLNTQVIARNTGKRLGVVKEVLVDMDRREVVALGLRDNLLSVSGIPKYMYLNSIRQTGDVILVEDEDVVEDIDIELYSKLVKCEVVTETNQPLGKVRDFQFDADDGKVQAITIASLGIPQIPDQLVSTYELSIDDVVTSGPDRLIVFEGSEERLTQITVGLLERLGLGTPIWDKEEEYYPPTIKAENQLGTGAPERPPIATPVETRTPVMEEEERWDDDRWQDAQVVPSVQQKAQAIPYEDDYEEDNWGDVEDREEEVYDAPSYEQPVAPAKEYDYGGDSSDDMWDNDDNPQPYNPKPVNIPEKKVEKVPEYEEEPG</sequence>
<gene>
    <name evidence="3" type="ORF">H1P_700012</name>
</gene>
<evidence type="ECO:0000313" key="3">
    <source>
        <dbReference type="EMBL" id="VEP18200.1"/>
    </source>
</evidence>
<dbReference type="PANTHER" id="PTHR36740:SF1">
    <property type="entry name" value="PRC-BARREL DOMAIN-CONTAINING PROTEIN"/>
    <property type="match status" value="1"/>
</dbReference>
<dbReference type="Proteomes" id="UP000320055">
    <property type="component" value="Unassembled WGS sequence"/>
</dbReference>
<keyword evidence="4" id="KW-1185">Reference proteome</keyword>
<feature type="compositionally biased region" description="Acidic residues" evidence="1">
    <location>
        <begin position="250"/>
        <end position="270"/>
    </location>
</feature>
<evidence type="ECO:0000259" key="2">
    <source>
        <dbReference type="Pfam" id="PF05239"/>
    </source>
</evidence>
<protein>
    <submittedName>
        <fullName evidence="3">PRC-barrel protein</fullName>
    </submittedName>
</protein>
<evidence type="ECO:0000313" key="4">
    <source>
        <dbReference type="Proteomes" id="UP000320055"/>
    </source>
</evidence>
<dbReference type="PANTHER" id="PTHR36740">
    <property type="entry name" value="PRC DOMAIN-CONTAINING PROTEIN"/>
    <property type="match status" value="1"/>
</dbReference>
<dbReference type="RefSeq" id="WP_144867391.1">
    <property type="nucleotide sequence ID" value="NZ_LR213829.1"/>
</dbReference>
<dbReference type="InterPro" id="IPR027275">
    <property type="entry name" value="PRC-brl_dom"/>
</dbReference>
<feature type="domain" description="PRC-barrel" evidence="2">
    <location>
        <begin position="86"/>
        <end position="163"/>
    </location>
</feature>
<organism evidence="3 4">
    <name type="scientific">Hyella patelloides LEGE 07179</name>
    <dbReference type="NCBI Taxonomy" id="945734"/>
    <lineage>
        <taxon>Bacteria</taxon>
        <taxon>Bacillati</taxon>
        <taxon>Cyanobacteriota</taxon>
        <taxon>Cyanophyceae</taxon>
        <taxon>Pleurocapsales</taxon>
        <taxon>Hyellaceae</taxon>
        <taxon>Hyella</taxon>
    </lineage>
</organism>
<feature type="domain" description="PRC-barrel" evidence="2">
    <location>
        <begin position="8"/>
        <end position="75"/>
    </location>
</feature>
<dbReference type="InterPro" id="IPR011033">
    <property type="entry name" value="PRC_barrel-like_sf"/>
</dbReference>
<dbReference type="SUPFAM" id="SSF50346">
    <property type="entry name" value="PRC-barrel domain"/>
    <property type="match status" value="2"/>
</dbReference>
<dbReference type="Pfam" id="PF05239">
    <property type="entry name" value="PRC"/>
    <property type="match status" value="2"/>
</dbReference>
<name>A0A563W3H9_9CYAN</name>
<feature type="region of interest" description="Disordered" evidence="1">
    <location>
        <begin position="196"/>
        <end position="328"/>
    </location>
</feature>
<dbReference type="OrthoDB" id="570311at2"/>
<dbReference type="Gene3D" id="2.30.30.240">
    <property type="entry name" value="PRC-barrel domain"/>
    <property type="match status" value="2"/>
</dbReference>
<reference evidence="3 4" key="1">
    <citation type="submission" date="2019-01" db="EMBL/GenBank/DDBJ databases">
        <authorList>
            <person name="Brito A."/>
        </authorList>
    </citation>
    <scope>NUCLEOTIDE SEQUENCE [LARGE SCALE GENOMIC DNA]</scope>
    <source>
        <strain evidence="3">1</strain>
    </source>
</reference>
<feature type="compositionally biased region" description="Basic and acidic residues" evidence="1">
    <location>
        <begin position="313"/>
        <end position="322"/>
    </location>
</feature>
<proteinExistence type="predicted"/>
<dbReference type="AlphaFoldDB" id="A0A563W3H9"/>
<dbReference type="EMBL" id="CAACVJ010000668">
    <property type="protein sequence ID" value="VEP18200.1"/>
    <property type="molecule type" value="Genomic_DNA"/>
</dbReference>